<reference evidence="3" key="1">
    <citation type="journal article" date="2019" name="Int. J. Syst. Evol. Microbiol.">
        <title>The Global Catalogue of Microorganisms (GCM) 10K type strain sequencing project: providing services to taxonomists for standard genome sequencing and annotation.</title>
        <authorList>
            <consortium name="The Broad Institute Genomics Platform"/>
            <consortium name="The Broad Institute Genome Sequencing Center for Infectious Disease"/>
            <person name="Wu L."/>
            <person name="Ma J."/>
        </authorList>
    </citation>
    <scope>NUCLEOTIDE SEQUENCE [LARGE SCALE GENOMIC DNA]</scope>
    <source>
        <strain evidence="3">JCM 3369</strain>
    </source>
</reference>
<comment type="caution">
    <text evidence="2">The sequence shown here is derived from an EMBL/GenBank/DDBJ whole genome shotgun (WGS) entry which is preliminary data.</text>
</comment>
<keyword evidence="1" id="KW-1133">Transmembrane helix</keyword>
<dbReference type="EMBL" id="JBHUFA010000016">
    <property type="protein sequence ID" value="MFD1697522.1"/>
    <property type="molecule type" value="Genomic_DNA"/>
</dbReference>
<keyword evidence="1" id="KW-0812">Transmembrane</keyword>
<accession>A0ABW4K201</accession>
<evidence type="ECO:0000256" key="1">
    <source>
        <dbReference type="SAM" id="Phobius"/>
    </source>
</evidence>
<feature type="transmembrane region" description="Helical" evidence="1">
    <location>
        <begin position="56"/>
        <end position="73"/>
    </location>
</feature>
<keyword evidence="1" id="KW-0472">Membrane</keyword>
<organism evidence="2 3">
    <name type="scientific">Roseibium aestuarii</name>
    <dbReference type="NCBI Taxonomy" id="2600299"/>
    <lineage>
        <taxon>Bacteria</taxon>
        <taxon>Pseudomonadati</taxon>
        <taxon>Pseudomonadota</taxon>
        <taxon>Alphaproteobacteria</taxon>
        <taxon>Hyphomicrobiales</taxon>
        <taxon>Stappiaceae</taxon>
        <taxon>Roseibium</taxon>
    </lineage>
</organism>
<protein>
    <submittedName>
        <fullName evidence="2">Antibiotic resistance protein VanZ</fullName>
    </submittedName>
</protein>
<proteinExistence type="predicted"/>
<dbReference type="RefSeq" id="WP_149893299.1">
    <property type="nucleotide sequence ID" value="NZ_JBHUFA010000016.1"/>
</dbReference>
<dbReference type="Proteomes" id="UP001597327">
    <property type="component" value="Unassembled WGS sequence"/>
</dbReference>
<feature type="transmembrane region" description="Helical" evidence="1">
    <location>
        <begin position="80"/>
        <end position="98"/>
    </location>
</feature>
<evidence type="ECO:0000313" key="2">
    <source>
        <dbReference type="EMBL" id="MFD1697522.1"/>
    </source>
</evidence>
<gene>
    <name evidence="2" type="ORF">ACFSC7_18545</name>
</gene>
<feature type="transmembrane region" description="Helical" evidence="1">
    <location>
        <begin position="21"/>
        <end position="44"/>
    </location>
</feature>
<sequence>MRSFRLPLPVFFRKFARTDHVDIEPIRLVPLTILLVVGALLGLVFNTGVGHPYDKIIHISFYAMLTLSIHVLFNCRLRISAVTAFGLGVGGEIAQAFVPHHEASFADAFANGVGVALIVAAIALRRSEEKQAVKQAPVEVDYRGMGLEPVKAYISSAPDSSSSRSSEK</sequence>
<name>A0ABW4K201_9HYPH</name>
<feature type="transmembrane region" description="Helical" evidence="1">
    <location>
        <begin position="104"/>
        <end position="124"/>
    </location>
</feature>
<evidence type="ECO:0000313" key="3">
    <source>
        <dbReference type="Proteomes" id="UP001597327"/>
    </source>
</evidence>
<keyword evidence="3" id="KW-1185">Reference proteome</keyword>